<accession>A0AAN1RVU7</accession>
<evidence type="ECO:0000313" key="7">
    <source>
        <dbReference type="Proteomes" id="UP000282741"/>
    </source>
</evidence>
<dbReference type="EMBL" id="CP024172">
    <property type="protein sequence ID" value="AZW17027.1"/>
    <property type="molecule type" value="Genomic_DNA"/>
</dbReference>
<proteinExistence type="predicted"/>
<organism evidence="6 7">
    <name type="scientific">Bordetella hinzii</name>
    <dbReference type="NCBI Taxonomy" id="103855"/>
    <lineage>
        <taxon>Bacteria</taxon>
        <taxon>Pseudomonadati</taxon>
        <taxon>Pseudomonadota</taxon>
        <taxon>Betaproteobacteria</taxon>
        <taxon>Burkholderiales</taxon>
        <taxon>Alcaligenaceae</taxon>
        <taxon>Bordetella</taxon>
    </lineage>
</organism>
<dbReference type="PANTHER" id="PTHR15162:SF7">
    <property type="entry name" value="SUCCINYLGLUTAMATE DESUCCINYLASE"/>
    <property type="match status" value="1"/>
</dbReference>
<name>A0AAN1RVU7_9BORD</name>
<dbReference type="Gene3D" id="3.40.630.10">
    <property type="entry name" value="Zn peptidases"/>
    <property type="match status" value="1"/>
</dbReference>
<dbReference type="InterPro" id="IPR055438">
    <property type="entry name" value="AstE_AspA_cat"/>
</dbReference>
<evidence type="ECO:0000256" key="4">
    <source>
        <dbReference type="ARBA" id="ARBA00022833"/>
    </source>
</evidence>
<comment type="cofactor">
    <cofactor evidence="1">
        <name>Zn(2+)</name>
        <dbReference type="ChEBI" id="CHEBI:29105"/>
    </cofactor>
</comment>
<keyword evidence="3" id="KW-0378">Hydrolase</keyword>
<dbReference type="AlphaFoldDB" id="A0AAN1RVU7"/>
<dbReference type="Proteomes" id="UP000282741">
    <property type="component" value="Chromosome"/>
</dbReference>
<dbReference type="InterPro" id="IPR050178">
    <property type="entry name" value="AspA/AstE_fam"/>
</dbReference>
<keyword evidence="2" id="KW-0479">Metal-binding</keyword>
<gene>
    <name evidence="6" type="ORF">CS347_09710</name>
</gene>
<keyword evidence="4" id="KW-0862">Zinc</keyword>
<evidence type="ECO:0000256" key="2">
    <source>
        <dbReference type="ARBA" id="ARBA00022723"/>
    </source>
</evidence>
<evidence type="ECO:0000313" key="6">
    <source>
        <dbReference type="EMBL" id="AZW17027.1"/>
    </source>
</evidence>
<dbReference type="GO" id="GO:0046872">
    <property type="term" value="F:metal ion binding"/>
    <property type="evidence" value="ECO:0007669"/>
    <property type="project" value="UniProtKB-KW"/>
</dbReference>
<feature type="domain" description="Succinylglutamate desuccinylase/Aspartoacylase catalytic" evidence="5">
    <location>
        <begin position="47"/>
        <end position="154"/>
    </location>
</feature>
<sequence length="329" mass="35645">MQSAPRSGVAMSLLPTRPFDLARPRLDDERVGNTGTPGVWHFDSGLPGRRVLLTALIHGNELCGAWALKTLLASGLAPRRGSLTLAFCNLAAFDRFDPADHARSRFVDEDMNRVWSADKLAEGDSQERRRARELLPWVERADWLLDFHSMSNADEPLQLSGLAPRNIALARALGNPAYIVSDAGHAAGVRLRDYGRFAPDGDPQTRSLLIECGFHGATASAAVALDIMARFLLASEIVEAADVPAKWLRPAAGAPQALRVTDAVAARSTDFRFAQAWKGLEKLPQAGTVIGWSEGEPVTTPYDNCVLIMPSLANLRPGVTVVRLARPLT</sequence>
<protein>
    <submittedName>
        <fullName evidence="6">Succinylglutamate desuccinylase</fullName>
    </submittedName>
</protein>
<reference evidence="7" key="1">
    <citation type="submission" date="2017-10" db="EMBL/GenBank/DDBJ databases">
        <title>Whole genome sequencing of various Bordetella species.</title>
        <authorList>
            <person name="Weigand M.R."/>
            <person name="Loparev V."/>
            <person name="Peng Y."/>
            <person name="Bowden K.E."/>
            <person name="Tondella M.L."/>
            <person name="Williams M.M."/>
        </authorList>
    </citation>
    <scope>NUCLEOTIDE SEQUENCE [LARGE SCALE GENOMIC DNA]</scope>
    <source>
        <strain evidence="7">H720</strain>
    </source>
</reference>
<dbReference type="Pfam" id="PF24827">
    <property type="entry name" value="AstE_AspA_cat"/>
    <property type="match status" value="1"/>
</dbReference>
<dbReference type="PANTHER" id="PTHR15162">
    <property type="entry name" value="ASPARTOACYLASE"/>
    <property type="match status" value="1"/>
</dbReference>
<dbReference type="GO" id="GO:0016788">
    <property type="term" value="F:hydrolase activity, acting on ester bonds"/>
    <property type="evidence" value="ECO:0007669"/>
    <property type="project" value="InterPro"/>
</dbReference>
<dbReference type="GO" id="GO:0005829">
    <property type="term" value="C:cytosol"/>
    <property type="evidence" value="ECO:0007669"/>
    <property type="project" value="TreeGrafter"/>
</dbReference>
<evidence type="ECO:0000259" key="5">
    <source>
        <dbReference type="Pfam" id="PF24827"/>
    </source>
</evidence>
<dbReference type="SUPFAM" id="SSF53187">
    <property type="entry name" value="Zn-dependent exopeptidases"/>
    <property type="match status" value="1"/>
</dbReference>
<evidence type="ECO:0000256" key="1">
    <source>
        <dbReference type="ARBA" id="ARBA00001947"/>
    </source>
</evidence>
<evidence type="ECO:0000256" key="3">
    <source>
        <dbReference type="ARBA" id="ARBA00022801"/>
    </source>
</evidence>